<dbReference type="InterPro" id="IPR053255">
    <property type="entry name" value="EGF-like_domain"/>
</dbReference>
<dbReference type="eggNOG" id="KOG1218">
    <property type="taxonomic scope" value="Eukaryota"/>
</dbReference>
<feature type="domain" description="EGF-like" evidence="1">
    <location>
        <begin position="381"/>
        <end position="416"/>
    </location>
</feature>
<dbReference type="VEuPathDB" id="VectorBase:ADAR2_005824"/>
<feature type="domain" description="EGF-like" evidence="1">
    <location>
        <begin position="314"/>
        <end position="344"/>
    </location>
</feature>
<dbReference type="InterPro" id="IPR009030">
    <property type="entry name" value="Growth_fac_rcpt_cys_sf"/>
</dbReference>
<dbReference type="EMBL" id="ADMH02001502">
    <property type="protein sequence ID" value="ETN62284.1"/>
    <property type="molecule type" value="Genomic_DNA"/>
</dbReference>
<dbReference type="STRING" id="43151.W5JHK0"/>
<dbReference type="SMART" id="SM00181">
    <property type="entry name" value="EGF"/>
    <property type="match status" value="7"/>
</dbReference>
<protein>
    <recommendedName>
        <fullName evidence="1">EGF-like domain-containing protein</fullName>
    </recommendedName>
</protein>
<feature type="domain" description="EGF-like" evidence="1">
    <location>
        <begin position="282"/>
        <end position="312"/>
    </location>
</feature>
<dbReference type="PANTHER" id="PTHR24047:SF32">
    <property type="entry name" value="FI01909P-RELATED"/>
    <property type="match status" value="1"/>
</dbReference>
<gene>
    <name evidence="2" type="ORF">AND_006025</name>
</gene>
<organism evidence="2">
    <name type="scientific">Anopheles darlingi</name>
    <name type="common">Mosquito</name>
    <dbReference type="NCBI Taxonomy" id="43151"/>
    <lineage>
        <taxon>Eukaryota</taxon>
        <taxon>Metazoa</taxon>
        <taxon>Ecdysozoa</taxon>
        <taxon>Arthropoda</taxon>
        <taxon>Hexapoda</taxon>
        <taxon>Insecta</taxon>
        <taxon>Pterygota</taxon>
        <taxon>Neoptera</taxon>
        <taxon>Endopterygota</taxon>
        <taxon>Diptera</taxon>
        <taxon>Nematocera</taxon>
        <taxon>Culicoidea</taxon>
        <taxon>Culicidae</taxon>
        <taxon>Anophelinae</taxon>
        <taxon>Anopheles</taxon>
    </lineage>
</organism>
<dbReference type="Gene3D" id="2.10.25.10">
    <property type="entry name" value="Laminin"/>
    <property type="match status" value="6"/>
</dbReference>
<dbReference type="AlphaFoldDB" id="W5JHK0"/>
<name>W5JHK0_ANODA</name>
<accession>W5JHK0</accession>
<dbReference type="Pfam" id="PF02363">
    <property type="entry name" value="C_tripleX"/>
    <property type="match status" value="7"/>
</dbReference>
<reference evidence="2" key="2">
    <citation type="submission" date="2010-05" db="EMBL/GenBank/DDBJ databases">
        <authorList>
            <person name="Almeida L.G."/>
            <person name="Nicolas M.F."/>
            <person name="Souza R.C."/>
            <person name="Vasconcelos A.T.R."/>
        </authorList>
    </citation>
    <scope>NUCLEOTIDE SEQUENCE</scope>
</reference>
<feature type="domain" description="EGF-like" evidence="1">
    <location>
        <begin position="248"/>
        <end position="280"/>
    </location>
</feature>
<dbReference type="HOGENOM" id="CLU_647629_0_0_1"/>
<feature type="domain" description="EGF-like" evidence="1">
    <location>
        <begin position="346"/>
        <end position="379"/>
    </location>
</feature>
<dbReference type="InParanoid" id="W5JHK0"/>
<dbReference type="OMA" id="PDICECA"/>
<evidence type="ECO:0000313" key="2">
    <source>
        <dbReference type="EMBL" id="ETN62284.1"/>
    </source>
</evidence>
<proteinExistence type="predicted"/>
<sequence length="424" mass="44908">MSPTSAACNRHRFDLESTRSRRRRWRRFKLSINPVTDRGPGPWSIRFNPSGTSGVFGLAPAQDGVKTWRKGGGGGVKGGPNGTMLVEMQAFGPAQNQSSMSLHRSNESLSALDRFMNKTKGQIPTGVCFEEVPTVSLLQGSARGDVPAGNGSNPSLSRVQVCCAGYERNVHNFRKCEPICTEPCQNGLCVAPNTCECYPDFVRNARGRCVPTCPIGCEHGDCPGGANVCICHEGYELDEEKGKLCVPKCTGGCGTAGRCVDVERCECAEGYGFHPELKCAPLCEGGCQGGKCVAPNVCQCSAGYEKVDSTCEPICSSGCFHGTCVAPETCACKPGYKEIGGQCTASCDQPCLNGECTGPNVCSCNRGYELDAVNPFHCIPHCPNGCPNGVCSGPNMCLCNAGFVKDRSLKGSQACVRRSDAVKS</sequence>
<dbReference type="SUPFAM" id="SSF57184">
    <property type="entry name" value="Growth factor receptor domain"/>
    <property type="match status" value="1"/>
</dbReference>
<comment type="caution">
    <text evidence="2">The sequence shown here is derived from an EMBL/GenBank/DDBJ whole genome shotgun (WGS) entry which is preliminary data.</text>
</comment>
<feature type="domain" description="EGF-like" evidence="1">
    <location>
        <begin position="179"/>
        <end position="210"/>
    </location>
</feature>
<evidence type="ECO:0000259" key="1">
    <source>
        <dbReference type="SMART" id="SM00181"/>
    </source>
</evidence>
<dbReference type="VEuPathDB" id="VectorBase:ADAC006025"/>
<dbReference type="InterPro" id="IPR003341">
    <property type="entry name" value="Cys_rich_tripleX"/>
</dbReference>
<dbReference type="InterPro" id="IPR000742">
    <property type="entry name" value="EGF"/>
</dbReference>
<reference evidence="2" key="1">
    <citation type="journal article" date="2010" name="BMC Genomics">
        <title>Combination of measures distinguishes pre-miRNAs from other stem-loops in the genome of the newly sequenced Anopheles darlingi.</title>
        <authorList>
            <person name="Mendes N.D."/>
            <person name="Freitas A.T."/>
            <person name="Vasconcelos A.T."/>
            <person name="Sagot M.F."/>
        </authorList>
    </citation>
    <scope>NUCLEOTIDE SEQUENCE</scope>
</reference>
<feature type="domain" description="EGF-like" evidence="1">
    <location>
        <begin position="212"/>
        <end position="246"/>
    </location>
</feature>
<reference evidence="2" key="3">
    <citation type="journal article" date="2013" name="Nucleic Acids Res.">
        <title>The genome of Anopheles darlingi, the main neotropical malaria vector.</title>
        <authorList>
            <person name="Marinotti O."/>
            <person name="Cerqueira G.C."/>
            <person name="de Almeida L.G."/>
            <person name="Ferro M.I."/>
            <person name="Loreto E.L."/>
            <person name="Zaha A."/>
            <person name="Teixeira S.M."/>
            <person name="Wespiser A.R."/>
            <person name="Almeida E Silva A."/>
            <person name="Schlindwein A.D."/>
            <person name="Pacheco A.C."/>
            <person name="Silva A.L."/>
            <person name="Graveley B.R."/>
            <person name="Walenz B.P."/>
            <person name="Lima Bde A."/>
            <person name="Ribeiro C.A."/>
            <person name="Nunes-Silva C.G."/>
            <person name="de Carvalho C.R."/>
            <person name="Soares C.M."/>
            <person name="de Menezes C.B."/>
            <person name="Matiolli C."/>
            <person name="Caffrey D."/>
            <person name="Araujo D.A."/>
            <person name="de Oliveira D.M."/>
            <person name="Golenbock D."/>
            <person name="Grisard E.C."/>
            <person name="Fantinatti-Garboggini F."/>
            <person name="de Carvalho F.M."/>
            <person name="Barcellos F.G."/>
            <person name="Prosdocimi F."/>
            <person name="May G."/>
            <person name="Azevedo Junior G.M."/>
            <person name="Guimaraes G.M."/>
            <person name="Goldman G.H."/>
            <person name="Padilha I.Q."/>
            <person name="Batista Jda S."/>
            <person name="Ferro J.A."/>
            <person name="Ribeiro J.M."/>
            <person name="Fietto J.L."/>
            <person name="Dabbas K.M."/>
            <person name="Cerdeira L."/>
            <person name="Agnez-Lima L.F."/>
            <person name="Brocchi M."/>
            <person name="de Carvalho M.O."/>
            <person name="Teixeira Mde M."/>
            <person name="Diniz Maia Mde M."/>
            <person name="Goldman M.H."/>
            <person name="Cruz Schneider M.P."/>
            <person name="Felipe M.S."/>
            <person name="Hungria M."/>
            <person name="Nicolas M.F."/>
            <person name="Pereira M."/>
            <person name="Montes M.A."/>
            <person name="Cantao M.E."/>
            <person name="Vincentz M."/>
            <person name="Rafael M.S."/>
            <person name="Silverman N."/>
            <person name="Stoco P.H."/>
            <person name="Souza R.C."/>
            <person name="Vicentini R."/>
            <person name="Gazzinelli R.T."/>
            <person name="Neves Rde O."/>
            <person name="Silva R."/>
            <person name="Astolfi-Filho S."/>
            <person name="Maciel T.E."/>
            <person name="Urmenyi T.P."/>
            <person name="Tadei W.P."/>
            <person name="Camargo E.P."/>
            <person name="de Vasconcelos A.T."/>
        </authorList>
    </citation>
    <scope>NUCLEOTIDE SEQUENCE</scope>
</reference>
<dbReference type="PANTHER" id="PTHR24047">
    <property type="entry name" value="FI01909P-RELATED"/>
    <property type="match status" value="1"/>
</dbReference>